<dbReference type="EMBL" id="AOGE01000005">
    <property type="protein sequence ID" value="ELT50998.1"/>
    <property type="molecule type" value="Genomic_DNA"/>
</dbReference>
<proteinExistence type="predicted"/>
<comment type="caution">
    <text evidence="1">The sequence shown here is derived from an EMBL/GenBank/DDBJ whole genome shotgun (WGS) entry which is preliminary data.</text>
</comment>
<dbReference type="AlphaFoldDB" id="M5JSL3"/>
<gene>
    <name evidence="1" type="ORF">D584_01353</name>
</gene>
<name>M5JSL3_9HYPH</name>
<evidence type="ECO:0000313" key="2">
    <source>
        <dbReference type="Proteomes" id="UP000011971"/>
    </source>
</evidence>
<sequence>MECRRGYVEVSGDLAHAIAALVADHRFTELRFGKLAGHLEASENGGNFLAYAVDYSRHTAVEGLGGLVSNKLVRNAWAEEPFNRKAA</sequence>
<protein>
    <submittedName>
        <fullName evidence="1">Uncharacterized protein</fullName>
    </submittedName>
</protein>
<accession>M5JSL3</accession>
<reference evidence="1 2" key="1">
    <citation type="journal article" date="2013" name="Gut Pathog.">
        <title>Draft genome of Ochrobactrum intermedium strain M86 isolated from non-ulcer dyspeptic individual from India.</title>
        <authorList>
            <person name="Kulkarni G."/>
            <person name="Dhotre D."/>
            <person name="Dharne M."/>
            <person name="Shetty S."/>
            <person name="Chowdhury S."/>
            <person name="Misra V."/>
            <person name="Misra S."/>
            <person name="Patole M."/>
            <person name="Shouche Y."/>
        </authorList>
    </citation>
    <scope>NUCLEOTIDE SEQUENCE [LARGE SCALE GENOMIC DNA]</scope>
    <source>
        <strain evidence="1 2">M86</strain>
    </source>
</reference>
<evidence type="ECO:0000313" key="1">
    <source>
        <dbReference type="EMBL" id="ELT50998.1"/>
    </source>
</evidence>
<dbReference type="Proteomes" id="UP000011971">
    <property type="component" value="Unassembled WGS sequence"/>
</dbReference>
<organism evidence="1 2">
    <name type="scientific">Brucella intermedia M86</name>
    <dbReference type="NCBI Taxonomy" id="1234597"/>
    <lineage>
        <taxon>Bacteria</taxon>
        <taxon>Pseudomonadati</taxon>
        <taxon>Pseudomonadota</taxon>
        <taxon>Alphaproteobacteria</taxon>
        <taxon>Hyphomicrobiales</taxon>
        <taxon>Brucellaceae</taxon>
        <taxon>Brucella/Ochrobactrum group</taxon>
        <taxon>Brucella</taxon>
    </lineage>
</organism>